<keyword evidence="1" id="KW-1133">Transmembrane helix</keyword>
<keyword evidence="1" id="KW-0472">Membrane</keyword>
<evidence type="ECO:0000313" key="3">
    <source>
        <dbReference type="Proteomes" id="UP000294071"/>
    </source>
</evidence>
<evidence type="ECO:0008006" key="4">
    <source>
        <dbReference type="Google" id="ProtNLM"/>
    </source>
</evidence>
<evidence type="ECO:0000256" key="1">
    <source>
        <dbReference type="SAM" id="Phobius"/>
    </source>
</evidence>
<keyword evidence="1" id="KW-0812">Transmembrane</keyword>
<feature type="transmembrane region" description="Helical" evidence="1">
    <location>
        <begin position="86"/>
        <end position="105"/>
    </location>
</feature>
<reference evidence="2 3" key="1">
    <citation type="submission" date="2019-01" db="EMBL/GenBank/DDBJ databases">
        <title>Novel species of Nocardioides.</title>
        <authorList>
            <person name="Liu Q."/>
            <person name="Xin Y.-H."/>
        </authorList>
    </citation>
    <scope>NUCLEOTIDE SEQUENCE [LARGE SCALE GENOMIC DNA]</scope>
    <source>
        <strain evidence="2 3">CGMCC 4.6882</strain>
    </source>
</reference>
<keyword evidence="3" id="KW-1185">Reference proteome</keyword>
<dbReference type="Proteomes" id="UP000294071">
    <property type="component" value="Unassembled WGS sequence"/>
</dbReference>
<sequence length="113" mass="11359">MPLILGHLLVAAAVTVAVGLLTGGGWTFLIGSALALSLWVMLFAGSYAVPPGEQRGRTTTRQYAVAAAVAVVLGYVVYRIGGDPAFWAVGFIMAGALVPAGAAAVRDSQAGSA</sequence>
<dbReference type="OrthoDB" id="4950341at2"/>
<dbReference type="RefSeq" id="WP_129402015.1">
    <property type="nucleotide sequence ID" value="NZ_SDWT01000003.1"/>
</dbReference>
<comment type="caution">
    <text evidence="2">The sequence shown here is derived from an EMBL/GenBank/DDBJ whole genome shotgun (WGS) entry which is preliminary data.</text>
</comment>
<gene>
    <name evidence="2" type="ORF">EUA93_19555</name>
</gene>
<feature type="transmembrane region" description="Helical" evidence="1">
    <location>
        <begin position="29"/>
        <end position="50"/>
    </location>
</feature>
<proteinExistence type="predicted"/>
<protein>
    <recommendedName>
        <fullName evidence="4">DUF2568 domain-containing protein</fullName>
    </recommendedName>
</protein>
<dbReference type="AlphaFoldDB" id="A0A4Q2RQ84"/>
<evidence type="ECO:0000313" key="2">
    <source>
        <dbReference type="EMBL" id="RYB91120.1"/>
    </source>
</evidence>
<dbReference type="EMBL" id="SDWT01000003">
    <property type="protein sequence ID" value="RYB91120.1"/>
    <property type="molecule type" value="Genomic_DNA"/>
</dbReference>
<accession>A0A4Q2RQ84</accession>
<name>A0A4Q2RQ84_9ACTN</name>
<organism evidence="2 3">
    <name type="scientific">Nocardioides oleivorans</name>
    <dbReference type="NCBI Taxonomy" id="273676"/>
    <lineage>
        <taxon>Bacteria</taxon>
        <taxon>Bacillati</taxon>
        <taxon>Actinomycetota</taxon>
        <taxon>Actinomycetes</taxon>
        <taxon>Propionibacteriales</taxon>
        <taxon>Nocardioidaceae</taxon>
        <taxon>Nocardioides</taxon>
    </lineage>
</organism>
<feature type="transmembrane region" description="Helical" evidence="1">
    <location>
        <begin position="62"/>
        <end position="80"/>
    </location>
</feature>